<protein>
    <recommendedName>
        <fullName evidence="3">HEPN domain-containing protein</fullName>
    </recommendedName>
</protein>
<reference evidence="1 2" key="1">
    <citation type="submission" date="2014-02" db="EMBL/GenBank/DDBJ databases">
        <title>The small core and large imbalanced accessory genome model reveals a collaborative survival strategy of Sorangium cellulosum strains in nature.</title>
        <authorList>
            <person name="Han K."/>
            <person name="Peng R."/>
            <person name="Blom J."/>
            <person name="Li Y.-Z."/>
        </authorList>
    </citation>
    <scope>NUCLEOTIDE SEQUENCE [LARGE SCALE GENOMIC DNA]</scope>
    <source>
        <strain evidence="1 2">So0149</strain>
    </source>
</reference>
<dbReference type="AlphaFoldDB" id="A0A150T5P3"/>
<dbReference type="Proteomes" id="UP000075515">
    <property type="component" value="Unassembled WGS sequence"/>
</dbReference>
<accession>A0A150T5P3</accession>
<evidence type="ECO:0008006" key="3">
    <source>
        <dbReference type="Google" id="ProtNLM"/>
    </source>
</evidence>
<evidence type="ECO:0000313" key="1">
    <source>
        <dbReference type="EMBL" id="KYF99969.1"/>
    </source>
</evidence>
<dbReference type="EMBL" id="JEMC01001066">
    <property type="protein sequence ID" value="KYF99969.1"/>
    <property type="molecule type" value="Genomic_DNA"/>
</dbReference>
<sequence>MARSSALTLSTKAADLLSAALRHVRDAEHLLDPAAGYTSPDQAYHLAGYGPECARKATVSLRWLDQAIGHGVETSAADVTAFMLDLDPLARRYDVPMDAARCPALSAWRVEARYQRTGARSRPEAQALCQEAREVVDSVAVALWADGRIAEGHTPW</sequence>
<name>A0A150T5P3_SORCE</name>
<gene>
    <name evidence="1" type="ORF">BE18_09635</name>
</gene>
<evidence type="ECO:0000313" key="2">
    <source>
        <dbReference type="Proteomes" id="UP000075515"/>
    </source>
</evidence>
<proteinExistence type="predicted"/>
<comment type="caution">
    <text evidence="1">The sequence shown here is derived from an EMBL/GenBank/DDBJ whole genome shotgun (WGS) entry which is preliminary data.</text>
</comment>
<organism evidence="1 2">
    <name type="scientific">Sorangium cellulosum</name>
    <name type="common">Polyangium cellulosum</name>
    <dbReference type="NCBI Taxonomy" id="56"/>
    <lineage>
        <taxon>Bacteria</taxon>
        <taxon>Pseudomonadati</taxon>
        <taxon>Myxococcota</taxon>
        <taxon>Polyangia</taxon>
        <taxon>Polyangiales</taxon>
        <taxon>Polyangiaceae</taxon>
        <taxon>Sorangium</taxon>
    </lineage>
</organism>